<dbReference type="InterPro" id="IPR036388">
    <property type="entry name" value="WH-like_DNA-bd_sf"/>
</dbReference>
<dbReference type="PANTHER" id="PTHR43537">
    <property type="entry name" value="TRANSCRIPTIONAL REGULATOR, GNTR FAMILY"/>
    <property type="match status" value="1"/>
</dbReference>
<dbReference type="EMBL" id="QENQ01000001">
    <property type="protein sequence ID" value="PVX28080.1"/>
    <property type="molecule type" value="Genomic_DNA"/>
</dbReference>
<evidence type="ECO:0000256" key="3">
    <source>
        <dbReference type="ARBA" id="ARBA00023163"/>
    </source>
</evidence>
<dbReference type="Pfam" id="PF00392">
    <property type="entry name" value="GntR"/>
    <property type="match status" value="1"/>
</dbReference>
<comment type="caution">
    <text evidence="5">The sequence shown here is derived from an EMBL/GenBank/DDBJ whole genome shotgun (WGS) entry which is preliminary data.</text>
</comment>
<keyword evidence="3" id="KW-0804">Transcription</keyword>
<dbReference type="Proteomes" id="UP000245890">
    <property type="component" value="Unassembled WGS sequence"/>
</dbReference>
<proteinExistence type="predicted"/>
<evidence type="ECO:0000313" key="5">
    <source>
        <dbReference type="EMBL" id="PVX28080.1"/>
    </source>
</evidence>
<protein>
    <submittedName>
        <fullName evidence="5">GntR family transcriptional regulator</fullName>
    </submittedName>
</protein>
<keyword evidence="6" id="KW-1185">Reference proteome</keyword>
<dbReference type="SUPFAM" id="SSF46785">
    <property type="entry name" value="Winged helix' DNA-binding domain"/>
    <property type="match status" value="1"/>
</dbReference>
<dbReference type="CDD" id="cd07377">
    <property type="entry name" value="WHTH_GntR"/>
    <property type="match status" value="1"/>
</dbReference>
<dbReference type="InterPro" id="IPR008920">
    <property type="entry name" value="TF_FadR/GntR_C"/>
</dbReference>
<dbReference type="RefSeq" id="WP_116467535.1">
    <property type="nucleotide sequence ID" value="NZ_QENQ01000001.1"/>
</dbReference>
<dbReference type="Gene3D" id="1.10.10.10">
    <property type="entry name" value="Winged helix-like DNA-binding domain superfamily/Winged helix DNA-binding domain"/>
    <property type="match status" value="1"/>
</dbReference>
<gene>
    <name evidence="5" type="ORF">DD559_00905</name>
</gene>
<dbReference type="GO" id="GO:0003677">
    <property type="term" value="F:DNA binding"/>
    <property type="evidence" value="ECO:0007669"/>
    <property type="project" value="UniProtKB-KW"/>
</dbReference>
<evidence type="ECO:0000259" key="4">
    <source>
        <dbReference type="PROSITE" id="PS50949"/>
    </source>
</evidence>
<evidence type="ECO:0000313" key="6">
    <source>
        <dbReference type="Proteomes" id="UP000245890"/>
    </source>
</evidence>
<dbReference type="GO" id="GO:0003700">
    <property type="term" value="F:DNA-binding transcription factor activity"/>
    <property type="evidence" value="ECO:0007669"/>
    <property type="project" value="InterPro"/>
</dbReference>
<sequence length="229" mass="24302">MEKPAKPGQQVLVALRRMIADGTIQPGDRIAEIPTAEALGVSRMPVRTALRALEHEGLVVKLGARGYTPSAVDAAAITGAIEVRGVLEGLAARRVTERGLTADEATRFGAILAEGDALFAKGHLVDGDLDGFYRYNLAFHDLLIAASGNPSIALALARNNHLPFASAAALALDWEDLEGEYVHLSAAHREHHAVFDAMRSGDADKAERLMRGHAGAAVANRKAFRMLAG</sequence>
<dbReference type="InterPro" id="IPR011711">
    <property type="entry name" value="GntR_C"/>
</dbReference>
<dbReference type="InterPro" id="IPR000524">
    <property type="entry name" value="Tscrpt_reg_HTH_GntR"/>
</dbReference>
<dbReference type="PROSITE" id="PS50949">
    <property type="entry name" value="HTH_GNTR"/>
    <property type="match status" value="1"/>
</dbReference>
<dbReference type="PANTHER" id="PTHR43537:SF51">
    <property type="entry name" value="HTH-TYPE TRANSCRIPTIONAL REGULATOR LGOR-RELATED"/>
    <property type="match status" value="1"/>
</dbReference>
<organism evidence="5 6">
    <name type="scientific">Sphingomonas pokkalii</name>
    <dbReference type="NCBI Taxonomy" id="2175090"/>
    <lineage>
        <taxon>Bacteria</taxon>
        <taxon>Pseudomonadati</taxon>
        <taxon>Pseudomonadota</taxon>
        <taxon>Alphaproteobacteria</taxon>
        <taxon>Sphingomonadales</taxon>
        <taxon>Sphingomonadaceae</taxon>
        <taxon>Sphingomonas</taxon>
    </lineage>
</organism>
<dbReference type="SMART" id="SM00345">
    <property type="entry name" value="HTH_GNTR"/>
    <property type="match status" value="1"/>
</dbReference>
<accession>A0A2U0S9R5</accession>
<dbReference type="SMART" id="SM00895">
    <property type="entry name" value="FCD"/>
    <property type="match status" value="1"/>
</dbReference>
<reference evidence="5 6" key="1">
    <citation type="submission" date="2018-05" db="EMBL/GenBank/DDBJ databases">
        <title>Description of Sphingomonas pokkalii sp nov, isolated from the rhizosphere of saline tolerant pokkali rice and its draft genome analysis.</title>
        <authorList>
            <person name="Menon R."/>
            <person name="Kumari S."/>
            <person name="Rameshkumar N."/>
        </authorList>
    </citation>
    <scope>NUCLEOTIDE SEQUENCE [LARGE SCALE GENOMIC DNA]</scope>
    <source>
        <strain evidence="5 6">L3B27</strain>
    </source>
</reference>
<dbReference type="InterPro" id="IPR036390">
    <property type="entry name" value="WH_DNA-bd_sf"/>
</dbReference>
<feature type="domain" description="HTH gntR-type" evidence="4">
    <location>
        <begin position="5"/>
        <end position="72"/>
    </location>
</feature>
<dbReference type="Gene3D" id="1.20.120.530">
    <property type="entry name" value="GntR ligand-binding domain-like"/>
    <property type="match status" value="1"/>
</dbReference>
<dbReference type="Pfam" id="PF07729">
    <property type="entry name" value="FCD"/>
    <property type="match status" value="1"/>
</dbReference>
<keyword evidence="2" id="KW-0238">DNA-binding</keyword>
<evidence type="ECO:0000256" key="2">
    <source>
        <dbReference type="ARBA" id="ARBA00023125"/>
    </source>
</evidence>
<evidence type="ECO:0000256" key="1">
    <source>
        <dbReference type="ARBA" id="ARBA00023015"/>
    </source>
</evidence>
<dbReference type="OrthoDB" id="7620579at2"/>
<dbReference type="SUPFAM" id="SSF48008">
    <property type="entry name" value="GntR ligand-binding domain-like"/>
    <property type="match status" value="1"/>
</dbReference>
<dbReference type="AlphaFoldDB" id="A0A2U0S9R5"/>
<name>A0A2U0S9R5_9SPHN</name>
<keyword evidence="1" id="KW-0805">Transcription regulation</keyword>